<reference evidence="2 3" key="1">
    <citation type="submission" date="2014-04" db="EMBL/GenBank/DDBJ databases">
        <title>Draft genome sequence of Bacillus azotoformans MEV2011, a (co-) denitrifying strain unable to grow in the presence of oxygen.</title>
        <authorList>
            <person name="Nielsen M."/>
            <person name="Schreiber L."/>
            <person name="Finster K."/>
            <person name="Schramm A."/>
        </authorList>
    </citation>
    <scope>NUCLEOTIDE SEQUENCE [LARGE SCALE GENOMIC DNA]</scope>
    <source>
        <strain evidence="2 3">MEV2011</strain>
    </source>
</reference>
<dbReference type="AlphaFoldDB" id="A0A072NHB5"/>
<protein>
    <recommendedName>
        <fullName evidence="4">Small, acid-soluble spore protein L</fullName>
    </recommendedName>
</protein>
<dbReference type="OrthoDB" id="2706737at2"/>
<feature type="region of interest" description="Disordered" evidence="1">
    <location>
        <begin position="1"/>
        <end position="42"/>
    </location>
</feature>
<dbReference type="RefSeq" id="WP_003332654.1">
    <property type="nucleotide sequence ID" value="NZ_JJRY01000018.1"/>
</dbReference>
<accession>A0A072NHB5</accession>
<dbReference type="EMBL" id="JJRY01000018">
    <property type="protein sequence ID" value="KEF37084.1"/>
    <property type="molecule type" value="Genomic_DNA"/>
</dbReference>
<sequence length="42" mass="4553">MTKDANRGKFAPSVNKQGHPEGSATNPKSQLEQKAKKSNTKI</sequence>
<name>A0A072NHB5_SCHAZ</name>
<evidence type="ECO:0000256" key="1">
    <source>
        <dbReference type="SAM" id="MobiDB-lite"/>
    </source>
</evidence>
<gene>
    <name evidence="2" type="ORF">M670_03676</name>
</gene>
<evidence type="ECO:0000313" key="3">
    <source>
        <dbReference type="Proteomes" id="UP000027936"/>
    </source>
</evidence>
<dbReference type="PATRIC" id="fig|1348973.3.peg.3553"/>
<dbReference type="Proteomes" id="UP000027936">
    <property type="component" value="Unassembled WGS sequence"/>
</dbReference>
<proteinExistence type="predicted"/>
<evidence type="ECO:0000313" key="2">
    <source>
        <dbReference type="EMBL" id="KEF37084.1"/>
    </source>
</evidence>
<comment type="caution">
    <text evidence="2">The sequence shown here is derived from an EMBL/GenBank/DDBJ whole genome shotgun (WGS) entry which is preliminary data.</text>
</comment>
<evidence type="ECO:0008006" key="4">
    <source>
        <dbReference type="Google" id="ProtNLM"/>
    </source>
</evidence>
<organism evidence="2 3">
    <name type="scientific">Schinkia azotoformans MEV2011</name>
    <dbReference type="NCBI Taxonomy" id="1348973"/>
    <lineage>
        <taxon>Bacteria</taxon>
        <taxon>Bacillati</taxon>
        <taxon>Bacillota</taxon>
        <taxon>Bacilli</taxon>
        <taxon>Bacillales</taxon>
        <taxon>Bacillaceae</taxon>
        <taxon>Calidifontibacillus/Schinkia group</taxon>
        <taxon>Schinkia</taxon>
    </lineage>
</organism>
<dbReference type="GeneID" id="89468143"/>
<feature type="compositionally biased region" description="Polar residues" evidence="1">
    <location>
        <begin position="23"/>
        <end position="32"/>
    </location>
</feature>